<comment type="cofactor">
    <cofactor evidence="1">
        <name>pyridoxal 5'-phosphate</name>
        <dbReference type="ChEBI" id="CHEBI:597326"/>
    </cofactor>
</comment>
<dbReference type="GO" id="GO:0042802">
    <property type="term" value="F:identical protein binding"/>
    <property type="evidence" value="ECO:0007669"/>
    <property type="project" value="TreeGrafter"/>
</dbReference>
<dbReference type="GO" id="GO:0008483">
    <property type="term" value="F:transaminase activity"/>
    <property type="evidence" value="ECO:0007669"/>
    <property type="project" value="UniProtKB-KW"/>
</dbReference>
<gene>
    <name evidence="5" type="ORF">LCGC14_1438930</name>
</gene>
<keyword evidence="4" id="KW-0663">Pyridoxal phosphate</keyword>
<comment type="caution">
    <text evidence="5">The sequence shown here is derived from an EMBL/GenBank/DDBJ whole genome shotgun (WGS) entry which is preliminary data.</text>
</comment>
<protein>
    <submittedName>
        <fullName evidence="5">Uncharacterized protein</fullName>
    </submittedName>
</protein>
<dbReference type="Gene3D" id="3.90.1150.10">
    <property type="entry name" value="Aspartate Aminotransferase, domain 1"/>
    <property type="match status" value="2"/>
</dbReference>
<evidence type="ECO:0000256" key="2">
    <source>
        <dbReference type="ARBA" id="ARBA00022576"/>
    </source>
</evidence>
<dbReference type="InterPro" id="IPR015424">
    <property type="entry name" value="PyrdxlP-dep_Trfase"/>
</dbReference>
<dbReference type="PANTHER" id="PTHR11986">
    <property type="entry name" value="AMINOTRANSFERASE CLASS III"/>
    <property type="match status" value="1"/>
</dbReference>
<proteinExistence type="predicted"/>
<dbReference type="AlphaFoldDB" id="A0A0F9MN57"/>
<evidence type="ECO:0000256" key="1">
    <source>
        <dbReference type="ARBA" id="ARBA00001933"/>
    </source>
</evidence>
<dbReference type="InterPro" id="IPR005814">
    <property type="entry name" value="Aminotrans_3"/>
</dbReference>
<dbReference type="EMBL" id="LAZR01009783">
    <property type="protein sequence ID" value="KKM70617.1"/>
    <property type="molecule type" value="Genomic_DNA"/>
</dbReference>
<dbReference type="InterPro" id="IPR015421">
    <property type="entry name" value="PyrdxlP-dep_Trfase_major"/>
</dbReference>
<keyword evidence="3" id="KW-0808">Transferase</keyword>
<sequence>MIIRFGEGHFYLDENDRTWIDLISGIQNVPLGHGHKVIGDAFNSVLAKGVINAYDQITPSKFDLLYYLHDQYPDFKWAICSTGTESIERILQMVKVLRDSSWVGRILYVDGAFHGKSYAVARARYGDSWGSELFECLTPSNQNVPFDAIIYEPIQGLNGTEIDEMLLREIANKHGAYLIADEIITGFGRCGSPFLSKTADFIACGKGISSGVPIAFVASRRGMMDIPAGWTTTGSGNALCCEIAGRTLREVQKIPLSHIQQIEQTTIDIFGENNVLGKGAMLFIKVKDAEEARRRIIRIQTIALYTKGYIRIAPRLNFPIQAYKTHMLLLHSAIEDLL</sequence>
<dbReference type="InterPro" id="IPR015422">
    <property type="entry name" value="PyrdxlP-dep_Trfase_small"/>
</dbReference>
<dbReference type="GO" id="GO:0030170">
    <property type="term" value="F:pyridoxal phosphate binding"/>
    <property type="evidence" value="ECO:0007669"/>
    <property type="project" value="InterPro"/>
</dbReference>
<evidence type="ECO:0000256" key="4">
    <source>
        <dbReference type="ARBA" id="ARBA00022898"/>
    </source>
</evidence>
<evidence type="ECO:0000313" key="5">
    <source>
        <dbReference type="EMBL" id="KKM70617.1"/>
    </source>
</evidence>
<evidence type="ECO:0000256" key="3">
    <source>
        <dbReference type="ARBA" id="ARBA00022679"/>
    </source>
</evidence>
<dbReference type="Gene3D" id="3.40.640.10">
    <property type="entry name" value="Type I PLP-dependent aspartate aminotransferase-like (Major domain)"/>
    <property type="match status" value="2"/>
</dbReference>
<accession>A0A0F9MN57</accession>
<keyword evidence="2" id="KW-0032">Aminotransferase</keyword>
<dbReference type="SUPFAM" id="SSF53383">
    <property type="entry name" value="PLP-dependent transferases"/>
    <property type="match status" value="1"/>
</dbReference>
<organism evidence="5">
    <name type="scientific">marine sediment metagenome</name>
    <dbReference type="NCBI Taxonomy" id="412755"/>
    <lineage>
        <taxon>unclassified sequences</taxon>
        <taxon>metagenomes</taxon>
        <taxon>ecological metagenomes</taxon>
    </lineage>
</organism>
<dbReference type="PANTHER" id="PTHR11986:SF79">
    <property type="entry name" value="ACETYLORNITHINE AMINOTRANSFERASE, MITOCHONDRIAL"/>
    <property type="match status" value="1"/>
</dbReference>
<dbReference type="InterPro" id="IPR050103">
    <property type="entry name" value="Class-III_PLP-dep_AT"/>
</dbReference>
<dbReference type="Pfam" id="PF00202">
    <property type="entry name" value="Aminotran_3"/>
    <property type="match status" value="2"/>
</dbReference>
<name>A0A0F9MN57_9ZZZZ</name>
<reference evidence="5" key="1">
    <citation type="journal article" date="2015" name="Nature">
        <title>Complex archaea that bridge the gap between prokaryotes and eukaryotes.</title>
        <authorList>
            <person name="Spang A."/>
            <person name="Saw J.H."/>
            <person name="Jorgensen S.L."/>
            <person name="Zaremba-Niedzwiedzka K."/>
            <person name="Martijn J."/>
            <person name="Lind A.E."/>
            <person name="van Eijk R."/>
            <person name="Schleper C."/>
            <person name="Guy L."/>
            <person name="Ettema T.J."/>
        </authorList>
    </citation>
    <scope>NUCLEOTIDE SEQUENCE</scope>
</reference>